<keyword evidence="1" id="KW-0472">Membrane</keyword>
<protein>
    <submittedName>
        <fullName evidence="2">Uncharacterized protein</fullName>
    </submittedName>
</protein>
<evidence type="ECO:0000256" key="1">
    <source>
        <dbReference type="SAM" id="Phobius"/>
    </source>
</evidence>
<proteinExistence type="predicted"/>
<sequence>MDTETWIALVGVALTATGLVLPTIFSNISSTRTEYRKAAAPLLIKLNQEIDAISKGIYPFRSIKESELFQLYPFASKRLQKRLKIAYISYTKGRESARTKHWHDEHPDEIVFFRWGS</sequence>
<keyword evidence="1" id="KW-0812">Transmembrane</keyword>
<dbReference type="AlphaFoldDB" id="A0A5X8YW78"/>
<name>A0A5X8YW78_SALET</name>
<gene>
    <name evidence="2" type="ORF">EVG56_26205</name>
</gene>
<comment type="caution">
    <text evidence="2">The sequence shown here is derived from an EMBL/GenBank/DDBJ whole genome shotgun (WGS) entry which is preliminary data.</text>
</comment>
<organism evidence="2">
    <name type="scientific">Salmonella enterica subsp. enterica serovar Kisarawe</name>
    <dbReference type="NCBI Taxonomy" id="2517242"/>
    <lineage>
        <taxon>Bacteria</taxon>
        <taxon>Pseudomonadati</taxon>
        <taxon>Pseudomonadota</taxon>
        <taxon>Gammaproteobacteria</taxon>
        <taxon>Enterobacterales</taxon>
        <taxon>Enterobacteriaceae</taxon>
        <taxon>Salmonella</taxon>
    </lineage>
</organism>
<keyword evidence="1" id="KW-1133">Transmembrane helix</keyword>
<dbReference type="EMBL" id="AAHWUP010000115">
    <property type="protein sequence ID" value="ECB1989816.1"/>
    <property type="molecule type" value="Genomic_DNA"/>
</dbReference>
<feature type="transmembrane region" description="Helical" evidence="1">
    <location>
        <begin position="6"/>
        <end position="28"/>
    </location>
</feature>
<reference evidence="2" key="1">
    <citation type="submission" date="2019-01" db="EMBL/GenBank/DDBJ databases">
        <authorList>
            <person name="Ashton P.M."/>
            <person name="Dallman T."/>
            <person name="Nair S."/>
            <person name="De Pinna E."/>
            <person name="Peters T."/>
            <person name="Grant K."/>
        </authorList>
    </citation>
    <scope>NUCLEOTIDE SEQUENCE</scope>
    <source>
        <strain evidence="2">508285</strain>
    </source>
</reference>
<accession>A0A5X8YW78</accession>
<evidence type="ECO:0000313" key="2">
    <source>
        <dbReference type="EMBL" id="ECB1989816.1"/>
    </source>
</evidence>